<protein>
    <submittedName>
        <fullName evidence="1">Uncharacterized protein</fullName>
    </submittedName>
</protein>
<dbReference type="Proteomes" id="UP001320706">
    <property type="component" value="Unassembled WGS sequence"/>
</dbReference>
<evidence type="ECO:0000313" key="2">
    <source>
        <dbReference type="Proteomes" id="UP001320706"/>
    </source>
</evidence>
<sequence length="771" mass="86477">MDYIDPNTREALHEQKLARLKLTRKRLLEQPTPDTRPHKKRSPSPGGSSPSPSSSPSTSPSSVSSKRKSDEAKNEDIDTPQTKKARGKHGIIQKHWYAPVPNAIITPQHAFWAPFPDGPILSDTELAEAAAKLPMITDDDIAALDAMDHSDLYTRSSEEKYVYPPTPEKKDLLKVFKDSKQEAHNGAAKGTIHKDLQEAPVTTSPKDLTEARFTSASQVLTSATSANIKDLKKAQESPKKATTSSATQAHNGAVSSTVQQDLNEAHIMDISEESSKTPKQEVRNKDSIFTTTIDLTSSPTTSETSSAAVTNTDMEATQSAKALPLDSTTYIPDEKQTLSPEEEQLEADIANLAKRVEETRIEKEKYPRGPNKFDSNNRYVKARYAYKAKLREKDRIQKIKAEEEERRIAEEERIERERIEKEQARLRAEKEAEEKRQKELEEANKKKAEEEALRKKEEQRLAKAQGKKEWELLRKSGDEVVGPGKVWIKPEITGTYQPPIREPDPDDGLGWEYEPFMLNNGLIVSLDEDMDAKIDEALSHRSHTSVLAKTVEGVELTRRDFAKLLDGRGWSQGEYAHWLNDELVNAWFASICAKLNENAGYVKGPNAIPPFVAYSSAWLKTFKDKGPSGLATWSRRKGIKNEKLLQANKIFFPVNPGGHWTLLVISPKDRTIEYLDSLHGNNDPYFRMARDWLKMELGAKYVAGEWTEMETASASQRNSTDCGMFTCMNGLALAKGFEEPWRVVNQVSIPFARRMMAAVLLNGGFSGPFNI</sequence>
<proteinExistence type="predicted"/>
<keyword evidence="2" id="KW-1185">Reference proteome</keyword>
<reference evidence="1" key="1">
    <citation type="submission" date="2024-02" db="EMBL/GenBank/DDBJ databases">
        <title>Metagenome Assembled Genome of Zalaria obscura JY119.</title>
        <authorList>
            <person name="Vighnesh L."/>
            <person name="Jagadeeshwari U."/>
            <person name="Venkata Ramana C."/>
            <person name="Sasikala C."/>
        </authorList>
    </citation>
    <scope>NUCLEOTIDE SEQUENCE</scope>
    <source>
        <strain evidence="1">JY119</strain>
    </source>
</reference>
<comment type="caution">
    <text evidence="1">The sequence shown here is derived from an EMBL/GenBank/DDBJ whole genome shotgun (WGS) entry which is preliminary data.</text>
</comment>
<accession>A0ACC3SEM4</accession>
<evidence type="ECO:0000313" key="1">
    <source>
        <dbReference type="EMBL" id="KAK8208033.1"/>
    </source>
</evidence>
<organism evidence="1 2">
    <name type="scientific">Zalaria obscura</name>
    <dbReference type="NCBI Taxonomy" id="2024903"/>
    <lineage>
        <taxon>Eukaryota</taxon>
        <taxon>Fungi</taxon>
        <taxon>Dikarya</taxon>
        <taxon>Ascomycota</taxon>
        <taxon>Pezizomycotina</taxon>
        <taxon>Dothideomycetes</taxon>
        <taxon>Dothideomycetidae</taxon>
        <taxon>Dothideales</taxon>
        <taxon>Zalariaceae</taxon>
        <taxon>Zalaria</taxon>
    </lineage>
</organism>
<gene>
    <name evidence="1" type="ORF">M8818_004071</name>
</gene>
<dbReference type="EMBL" id="JAMKPW020000019">
    <property type="protein sequence ID" value="KAK8208033.1"/>
    <property type="molecule type" value="Genomic_DNA"/>
</dbReference>
<name>A0ACC3SEM4_9PEZI</name>